<accession>A0A9N9EEZ7</accession>
<protein>
    <submittedName>
        <fullName evidence="2">805_t:CDS:1</fullName>
    </submittedName>
</protein>
<comment type="caution">
    <text evidence="2">The sequence shown here is derived from an EMBL/GenBank/DDBJ whole genome shotgun (WGS) entry which is preliminary data.</text>
</comment>
<dbReference type="AlphaFoldDB" id="A0A9N9EEZ7"/>
<organism evidence="2 3">
    <name type="scientific">Paraglomus occultum</name>
    <dbReference type="NCBI Taxonomy" id="144539"/>
    <lineage>
        <taxon>Eukaryota</taxon>
        <taxon>Fungi</taxon>
        <taxon>Fungi incertae sedis</taxon>
        <taxon>Mucoromycota</taxon>
        <taxon>Glomeromycotina</taxon>
        <taxon>Glomeromycetes</taxon>
        <taxon>Paraglomerales</taxon>
        <taxon>Paraglomeraceae</taxon>
        <taxon>Paraglomus</taxon>
    </lineage>
</organism>
<feature type="domain" description="DDE-1" evidence="1">
    <location>
        <begin position="4"/>
        <end position="107"/>
    </location>
</feature>
<evidence type="ECO:0000313" key="3">
    <source>
        <dbReference type="Proteomes" id="UP000789572"/>
    </source>
</evidence>
<gene>
    <name evidence="2" type="ORF">POCULU_LOCUS11163</name>
</gene>
<keyword evidence="3" id="KW-1185">Reference proteome</keyword>
<dbReference type="GO" id="GO:0003677">
    <property type="term" value="F:DNA binding"/>
    <property type="evidence" value="ECO:0007669"/>
    <property type="project" value="TreeGrafter"/>
</dbReference>
<sequence>MRLAKRKIILLMDNARCHEVDLTEDLSNVRVHFLPLNTTSVLQPLDQGIIYSFKAQYRKILCKEKILAYERLSNENDDLPQITIYDAIQFVARAWENVTQRTICHSWERSGILPLHQLNDNEEQGGDSNNCDEEQQLENDLTNYFFTSLFLIR</sequence>
<evidence type="ECO:0000259" key="1">
    <source>
        <dbReference type="Pfam" id="PF03184"/>
    </source>
</evidence>
<dbReference type="EMBL" id="CAJVPJ010007273">
    <property type="protein sequence ID" value="CAG8674607.1"/>
    <property type="molecule type" value="Genomic_DNA"/>
</dbReference>
<dbReference type="InterPro" id="IPR050863">
    <property type="entry name" value="CenT-Element_Derived"/>
</dbReference>
<dbReference type="GO" id="GO:0005634">
    <property type="term" value="C:nucleus"/>
    <property type="evidence" value="ECO:0007669"/>
    <property type="project" value="TreeGrafter"/>
</dbReference>
<dbReference type="Pfam" id="PF03184">
    <property type="entry name" value="DDE_1"/>
    <property type="match status" value="1"/>
</dbReference>
<reference evidence="2" key="1">
    <citation type="submission" date="2021-06" db="EMBL/GenBank/DDBJ databases">
        <authorList>
            <person name="Kallberg Y."/>
            <person name="Tangrot J."/>
            <person name="Rosling A."/>
        </authorList>
    </citation>
    <scope>NUCLEOTIDE SEQUENCE</scope>
    <source>
        <strain evidence="2">IA702</strain>
    </source>
</reference>
<dbReference type="PANTHER" id="PTHR19303:SF73">
    <property type="entry name" value="PROTEIN PDC2"/>
    <property type="match status" value="1"/>
</dbReference>
<dbReference type="Proteomes" id="UP000789572">
    <property type="component" value="Unassembled WGS sequence"/>
</dbReference>
<dbReference type="PANTHER" id="PTHR19303">
    <property type="entry name" value="TRANSPOSON"/>
    <property type="match status" value="1"/>
</dbReference>
<feature type="non-terminal residue" evidence="2">
    <location>
        <position position="153"/>
    </location>
</feature>
<dbReference type="InterPro" id="IPR004875">
    <property type="entry name" value="DDE_SF_endonuclease_dom"/>
</dbReference>
<proteinExistence type="predicted"/>
<name>A0A9N9EEZ7_9GLOM</name>
<dbReference type="OrthoDB" id="2441347at2759"/>
<evidence type="ECO:0000313" key="2">
    <source>
        <dbReference type="EMBL" id="CAG8674607.1"/>
    </source>
</evidence>